<evidence type="ECO:0000259" key="3">
    <source>
        <dbReference type="PROSITE" id="PS51186"/>
    </source>
</evidence>
<evidence type="ECO:0000256" key="2">
    <source>
        <dbReference type="ARBA" id="ARBA00023315"/>
    </source>
</evidence>
<keyword evidence="1 4" id="KW-0808">Transferase</keyword>
<keyword evidence="2" id="KW-0012">Acyltransferase</keyword>
<dbReference type="InterPro" id="IPR016181">
    <property type="entry name" value="Acyl_CoA_acyltransferase"/>
</dbReference>
<dbReference type="InterPro" id="IPR000182">
    <property type="entry name" value="GNAT_dom"/>
</dbReference>
<dbReference type="InterPro" id="IPR050680">
    <property type="entry name" value="YpeA/RimI_acetyltransf"/>
</dbReference>
<feature type="domain" description="N-acetyltransferase" evidence="3">
    <location>
        <begin position="186"/>
        <end position="328"/>
    </location>
</feature>
<dbReference type="RefSeq" id="WP_147649239.1">
    <property type="nucleotide sequence ID" value="NZ_CP042806.1"/>
</dbReference>
<sequence>MSAAAQLDLLDLRHYSGRQLRSLLEEEARQWRDLLEWDYSTSIELLLQYLDARILPGYVALDNGNVCGYTFSVYEGDKAVVGDTFAHATQSETAKEIEHRLLTHLIETLQNSPQVQRVESQLLLHPAGSLAAPFLTTGFRVHPRLFLHCDLKQNAALPATHPEHKLPEPLILRPWVNAHFQPAGELIHRTYRGHLDASINDQYRSLHGSLRFLHNIVRFPGCGVFDAESSWVMLDPDGGTLEGMILCSRVCDHVAHITQLCIAPRLRSQGYGRMLIQKAAAGLRQRGYEAITLTVTEENTSAVRLYEDLGFHARHRFDAMVWDKRELPTANR</sequence>
<dbReference type="Gene3D" id="3.40.630.30">
    <property type="match status" value="1"/>
</dbReference>
<organism evidence="4 5">
    <name type="scientific">Terriglobus albidus</name>
    <dbReference type="NCBI Taxonomy" id="1592106"/>
    <lineage>
        <taxon>Bacteria</taxon>
        <taxon>Pseudomonadati</taxon>
        <taxon>Acidobacteriota</taxon>
        <taxon>Terriglobia</taxon>
        <taxon>Terriglobales</taxon>
        <taxon>Acidobacteriaceae</taxon>
        <taxon>Terriglobus</taxon>
    </lineage>
</organism>
<evidence type="ECO:0000313" key="4">
    <source>
        <dbReference type="EMBL" id="QEE29969.1"/>
    </source>
</evidence>
<dbReference type="AlphaFoldDB" id="A0A5B9EDZ7"/>
<dbReference type="Pfam" id="PF00583">
    <property type="entry name" value="Acetyltransf_1"/>
    <property type="match status" value="1"/>
</dbReference>
<dbReference type="PANTHER" id="PTHR43420:SF12">
    <property type="entry name" value="N-ACETYLTRANSFERASE DOMAIN-CONTAINING PROTEIN"/>
    <property type="match status" value="1"/>
</dbReference>
<dbReference type="SUPFAM" id="SSF55729">
    <property type="entry name" value="Acyl-CoA N-acyltransferases (Nat)"/>
    <property type="match status" value="1"/>
</dbReference>
<name>A0A5B9EDZ7_9BACT</name>
<dbReference type="EMBL" id="CP042806">
    <property type="protein sequence ID" value="QEE29969.1"/>
    <property type="molecule type" value="Genomic_DNA"/>
</dbReference>
<dbReference type="PANTHER" id="PTHR43420">
    <property type="entry name" value="ACETYLTRANSFERASE"/>
    <property type="match status" value="1"/>
</dbReference>
<evidence type="ECO:0000256" key="1">
    <source>
        <dbReference type="ARBA" id="ARBA00022679"/>
    </source>
</evidence>
<dbReference type="Proteomes" id="UP000321820">
    <property type="component" value="Chromosome"/>
</dbReference>
<protein>
    <submittedName>
        <fullName evidence="4">GNAT family N-acetyltransferase</fullName>
    </submittedName>
</protein>
<dbReference type="OrthoDB" id="106155at2"/>
<gene>
    <name evidence="4" type="ORF">FTW19_19490</name>
</gene>
<proteinExistence type="predicted"/>
<dbReference type="GO" id="GO:0016747">
    <property type="term" value="F:acyltransferase activity, transferring groups other than amino-acyl groups"/>
    <property type="evidence" value="ECO:0007669"/>
    <property type="project" value="InterPro"/>
</dbReference>
<evidence type="ECO:0000313" key="5">
    <source>
        <dbReference type="Proteomes" id="UP000321820"/>
    </source>
</evidence>
<keyword evidence="5" id="KW-1185">Reference proteome</keyword>
<dbReference type="CDD" id="cd04301">
    <property type="entry name" value="NAT_SF"/>
    <property type="match status" value="1"/>
</dbReference>
<dbReference type="KEGG" id="talb:FTW19_19490"/>
<accession>A0A5B9EDZ7</accession>
<dbReference type="PROSITE" id="PS51186">
    <property type="entry name" value="GNAT"/>
    <property type="match status" value="1"/>
</dbReference>
<reference evidence="4 5" key="1">
    <citation type="submission" date="2019-08" db="EMBL/GenBank/DDBJ databases">
        <title>Complete genome sequence of Terriglobus albidus strain ORNL.</title>
        <authorList>
            <person name="Podar M."/>
        </authorList>
    </citation>
    <scope>NUCLEOTIDE SEQUENCE [LARGE SCALE GENOMIC DNA]</scope>
    <source>
        <strain evidence="4 5">ORNL</strain>
    </source>
</reference>